<keyword evidence="8" id="KW-1185">Reference proteome</keyword>
<keyword evidence="3 5" id="KW-1133">Transmembrane helix</keyword>
<evidence type="ECO:0000256" key="1">
    <source>
        <dbReference type="ARBA" id="ARBA00004141"/>
    </source>
</evidence>
<dbReference type="AlphaFoldDB" id="A0A4R2TLL1"/>
<feature type="transmembrane region" description="Helical" evidence="5">
    <location>
        <begin position="114"/>
        <end position="134"/>
    </location>
</feature>
<dbReference type="PANTHER" id="PTHR43021">
    <property type="entry name" value="NA(+)/H(+) ANTIPORTER-RELATED"/>
    <property type="match status" value="1"/>
</dbReference>
<feature type="transmembrane region" description="Helical" evidence="5">
    <location>
        <begin position="325"/>
        <end position="343"/>
    </location>
</feature>
<comment type="caution">
    <text evidence="7">The sequence shown here is derived from an EMBL/GenBank/DDBJ whole genome shotgun (WGS) entry which is preliminary data.</text>
</comment>
<dbReference type="Gene3D" id="1.20.1530.20">
    <property type="match status" value="1"/>
</dbReference>
<reference evidence="7 8" key="1">
    <citation type="submission" date="2019-03" db="EMBL/GenBank/DDBJ databases">
        <title>Genomic Encyclopedia of Type Strains, Phase IV (KMG-IV): sequencing the most valuable type-strain genomes for metagenomic binning, comparative biology and taxonomic classification.</title>
        <authorList>
            <person name="Goeker M."/>
        </authorList>
    </citation>
    <scope>NUCLEOTIDE SEQUENCE [LARGE SCALE GENOMIC DNA]</scope>
    <source>
        <strain evidence="7 8">DSM 100013</strain>
    </source>
</reference>
<dbReference type="GO" id="GO:1902600">
    <property type="term" value="P:proton transmembrane transport"/>
    <property type="evidence" value="ECO:0007669"/>
    <property type="project" value="InterPro"/>
</dbReference>
<feature type="transmembrane region" description="Helical" evidence="5">
    <location>
        <begin position="217"/>
        <end position="233"/>
    </location>
</feature>
<name>A0A4R2TLL1_9FIRM</name>
<keyword evidence="2 5" id="KW-0812">Transmembrane</keyword>
<dbReference type="RefSeq" id="WP_165913637.1">
    <property type="nucleotide sequence ID" value="NZ_CP058648.1"/>
</dbReference>
<feature type="transmembrane region" description="Helical" evidence="5">
    <location>
        <begin position="355"/>
        <end position="375"/>
    </location>
</feature>
<feature type="transmembrane region" description="Helical" evidence="5">
    <location>
        <begin position="146"/>
        <end position="170"/>
    </location>
</feature>
<evidence type="ECO:0000313" key="7">
    <source>
        <dbReference type="EMBL" id="TCQ03726.1"/>
    </source>
</evidence>
<dbReference type="GO" id="GO:0015297">
    <property type="term" value="F:antiporter activity"/>
    <property type="evidence" value="ECO:0007669"/>
    <property type="project" value="InterPro"/>
</dbReference>
<comment type="subcellular location">
    <subcellularLocation>
        <location evidence="1">Membrane</location>
        <topology evidence="1">Multi-pass membrane protein</topology>
    </subcellularLocation>
</comment>
<proteinExistence type="predicted"/>
<evidence type="ECO:0000256" key="3">
    <source>
        <dbReference type="ARBA" id="ARBA00022989"/>
    </source>
</evidence>
<dbReference type="Proteomes" id="UP000295504">
    <property type="component" value="Unassembled WGS sequence"/>
</dbReference>
<evidence type="ECO:0000259" key="6">
    <source>
        <dbReference type="Pfam" id="PF00999"/>
    </source>
</evidence>
<dbReference type="Pfam" id="PF00999">
    <property type="entry name" value="Na_H_Exchanger"/>
    <property type="match status" value="1"/>
</dbReference>
<dbReference type="InterPro" id="IPR038770">
    <property type="entry name" value="Na+/solute_symporter_sf"/>
</dbReference>
<dbReference type="PANTHER" id="PTHR43021:SF2">
    <property type="entry name" value="CATION_H+ EXCHANGER DOMAIN-CONTAINING PROTEIN"/>
    <property type="match status" value="1"/>
</dbReference>
<feature type="transmembrane region" description="Helical" evidence="5">
    <location>
        <begin position="190"/>
        <end position="208"/>
    </location>
</feature>
<dbReference type="GO" id="GO:0016020">
    <property type="term" value="C:membrane"/>
    <property type="evidence" value="ECO:0007669"/>
    <property type="project" value="UniProtKB-SubCell"/>
</dbReference>
<sequence>MNSPLYIAVTLLIGLIGGKIAAIIKLPSVTGYIVFGMIIGPSFLNIITKEMIKSFSFINDLALAILAFSIGTELHRVVFKRLGKTLFLVSLGDILLTFTLVCGSAFLLGISINFAIILGILAMTVSPSGVYSIVKEYGAKGLFTKNVLALVAIDNLLCIILFGLATAILQGVETATIRGMDLVIILSKEIGFAILIGVFSGTLISIILKRKQNNNKFLVLLLGIILLNTGLAIELNLSALLINIVCGAVVTNVINRKFIISSTLERVELPIFVVFLTLAGAKLDINILSSVGFIGVAYVLGRLIGKVFGTYIASGFTNLPGKIRNNIGMALTPQAGVAIGLSIVAEQKLTTSNGIITGIVLSGVIVFEIIGPLLLKQALRNTGEI</sequence>
<feature type="transmembrane region" description="Helical" evidence="5">
    <location>
        <begin position="86"/>
        <end position="108"/>
    </location>
</feature>
<feature type="domain" description="Cation/H+ exchanger transmembrane" evidence="6">
    <location>
        <begin position="10"/>
        <end position="372"/>
    </location>
</feature>
<feature type="transmembrane region" description="Helical" evidence="5">
    <location>
        <begin position="291"/>
        <end position="313"/>
    </location>
</feature>
<dbReference type="EMBL" id="SLYC01000008">
    <property type="protein sequence ID" value="TCQ03726.1"/>
    <property type="molecule type" value="Genomic_DNA"/>
</dbReference>
<evidence type="ECO:0000256" key="4">
    <source>
        <dbReference type="ARBA" id="ARBA00023136"/>
    </source>
</evidence>
<evidence type="ECO:0000256" key="2">
    <source>
        <dbReference type="ARBA" id="ARBA00022692"/>
    </source>
</evidence>
<organism evidence="7 8">
    <name type="scientific">Serpentinicella alkaliphila</name>
    <dbReference type="NCBI Taxonomy" id="1734049"/>
    <lineage>
        <taxon>Bacteria</taxon>
        <taxon>Bacillati</taxon>
        <taxon>Bacillota</taxon>
        <taxon>Clostridia</taxon>
        <taxon>Peptostreptococcales</taxon>
        <taxon>Natronincolaceae</taxon>
        <taxon>Serpentinicella</taxon>
    </lineage>
</organism>
<gene>
    <name evidence="7" type="ORF">EDD79_100843</name>
</gene>
<accession>A0A4R2TLL1</accession>
<evidence type="ECO:0000256" key="5">
    <source>
        <dbReference type="SAM" id="Phobius"/>
    </source>
</evidence>
<protein>
    <submittedName>
        <fullName evidence="7">Transporter (CPA2 family)</fullName>
    </submittedName>
</protein>
<dbReference type="InterPro" id="IPR006153">
    <property type="entry name" value="Cation/H_exchanger_TM"/>
</dbReference>
<feature type="transmembrane region" description="Helical" evidence="5">
    <location>
        <begin position="31"/>
        <end position="48"/>
    </location>
</feature>
<feature type="transmembrane region" description="Helical" evidence="5">
    <location>
        <begin position="6"/>
        <end position="24"/>
    </location>
</feature>
<keyword evidence="4 5" id="KW-0472">Membrane</keyword>
<evidence type="ECO:0000313" key="8">
    <source>
        <dbReference type="Proteomes" id="UP000295504"/>
    </source>
</evidence>